<keyword evidence="5" id="KW-1185">Reference proteome</keyword>
<dbReference type="Proteomes" id="UP001595075">
    <property type="component" value="Unassembled WGS sequence"/>
</dbReference>
<comment type="caution">
    <text evidence="4">The sequence shown here is derived from an EMBL/GenBank/DDBJ whole genome shotgun (WGS) entry which is preliminary data.</text>
</comment>
<feature type="domain" description="DUF6594" evidence="3">
    <location>
        <begin position="17"/>
        <end position="384"/>
    </location>
</feature>
<proteinExistence type="predicted"/>
<dbReference type="PANTHER" id="PTHR34502:SF5">
    <property type="entry name" value="DUF6594 DOMAIN-CONTAINING PROTEIN"/>
    <property type="match status" value="1"/>
</dbReference>
<evidence type="ECO:0000313" key="4">
    <source>
        <dbReference type="EMBL" id="KAL2068343.1"/>
    </source>
</evidence>
<dbReference type="Pfam" id="PF20237">
    <property type="entry name" value="DUF6594"/>
    <property type="match status" value="1"/>
</dbReference>
<sequence>MNSFDQPRSPKPEMGGYAKIASLMADHSAQASFQRFGFLNMLDLLYRQAELVHLEEELREYMKGDLDSKVEDSVGTGTGTSHDSGEAGEIEDKEQEMEISASVHEIETNPRSQSAGLASASMSNSDSDSDANDRFEGTRNWWYLSHTSHSATWEHMLKTREKLKEYNDTLLLQTRLASCSSPIDSDIHFLSRWFRDPKMGNSPLRGKDREVYNSPIRDSLSGKHRKLYDASVRASLLAVDHQEEQDPLAHLFLGKMTGWYHHFIGTYLCFPSPKSPSSRSSALPSSVIYPPMNDSIPTLIDEEAQFHVYSNTKILLAANVLGSLISSSLLVGSIVALYFVDDMLARLGIIAAFTQVFSLVLVLVTRARKVEVFAATAAFMAVQVVFIGSTSPYVSISD</sequence>
<keyword evidence="2" id="KW-0812">Transmembrane</keyword>
<reference evidence="4 5" key="1">
    <citation type="journal article" date="2024" name="Commun. Biol.">
        <title>Comparative genomic analysis of thermophilic fungi reveals convergent evolutionary adaptations and gene losses.</title>
        <authorList>
            <person name="Steindorff A.S."/>
            <person name="Aguilar-Pontes M.V."/>
            <person name="Robinson A.J."/>
            <person name="Andreopoulos B."/>
            <person name="LaButti K."/>
            <person name="Kuo A."/>
            <person name="Mondo S."/>
            <person name="Riley R."/>
            <person name="Otillar R."/>
            <person name="Haridas S."/>
            <person name="Lipzen A."/>
            <person name="Grimwood J."/>
            <person name="Schmutz J."/>
            <person name="Clum A."/>
            <person name="Reid I.D."/>
            <person name="Moisan M.C."/>
            <person name="Butler G."/>
            <person name="Nguyen T.T.M."/>
            <person name="Dewar K."/>
            <person name="Conant G."/>
            <person name="Drula E."/>
            <person name="Henrissat B."/>
            <person name="Hansel C."/>
            <person name="Singer S."/>
            <person name="Hutchinson M.I."/>
            <person name="de Vries R.P."/>
            <person name="Natvig D.O."/>
            <person name="Powell A.J."/>
            <person name="Tsang A."/>
            <person name="Grigoriev I.V."/>
        </authorList>
    </citation>
    <scope>NUCLEOTIDE SEQUENCE [LARGE SCALE GENOMIC DNA]</scope>
    <source>
        <strain evidence="4 5">CBS 494.80</strain>
    </source>
</reference>
<feature type="compositionally biased region" description="Acidic residues" evidence="1">
    <location>
        <begin position="86"/>
        <end position="97"/>
    </location>
</feature>
<evidence type="ECO:0000313" key="5">
    <source>
        <dbReference type="Proteomes" id="UP001595075"/>
    </source>
</evidence>
<gene>
    <name evidence="4" type="ORF">VTL71DRAFT_16441</name>
</gene>
<accession>A0ABR4CEG4</accession>
<feature type="region of interest" description="Disordered" evidence="1">
    <location>
        <begin position="69"/>
        <end position="131"/>
    </location>
</feature>
<dbReference type="InterPro" id="IPR046529">
    <property type="entry name" value="DUF6594"/>
</dbReference>
<organism evidence="4 5">
    <name type="scientific">Oculimacula yallundae</name>
    <dbReference type="NCBI Taxonomy" id="86028"/>
    <lineage>
        <taxon>Eukaryota</taxon>
        <taxon>Fungi</taxon>
        <taxon>Dikarya</taxon>
        <taxon>Ascomycota</taxon>
        <taxon>Pezizomycotina</taxon>
        <taxon>Leotiomycetes</taxon>
        <taxon>Helotiales</taxon>
        <taxon>Ploettnerulaceae</taxon>
        <taxon>Oculimacula</taxon>
    </lineage>
</organism>
<protein>
    <recommendedName>
        <fullName evidence="3">DUF6594 domain-containing protein</fullName>
    </recommendedName>
</protein>
<keyword evidence="2" id="KW-0472">Membrane</keyword>
<keyword evidence="2" id="KW-1133">Transmembrane helix</keyword>
<evidence type="ECO:0000259" key="3">
    <source>
        <dbReference type="Pfam" id="PF20237"/>
    </source>
</evidence>
<evidence type="ECO:0000256" key="1">
    <source>
        <dbReference type="SAM" id="MobiDB-lite"/>
    </source>
</evidence>
<name>A0ABR4CEG4_9HELO</name>
<feature type="transmembrane region" description="Helical" evidence="2">
    <location>
        <begin position="345"/>
        <end position="365"/>
    </location>
</feature>
<dbReference type="PANTHER" id="PTHR34502">
    <property type="entry name" value="DUF6594 DOMAIN-CONTAINING PROTEIN-RELATED"/>
    <property type="match status" value="1"/>
</dbReference>
<evidence type="ECO:0000256" key="2">
    <source>
        <dbReference type="SAM" id="Phobius"/>
    </source>
</evidence>
<dbReference type="EMBL" id="JAZHXI010000009">
    <property type="protein sequence ID" value="KAL2068343.1"/>
    <property type="molecule type" value="Genomic_DNA"/>
</dbReference>
<feature type="transmembrane region" description="Helical" evidence="2">
    <location>
        <begin position="372"/>
        <end position="394"/>
    </location>
</feature>
<feature type="transmembrane region" description="Helical" evidence="2">
    <location>
        <begin position="314"/>
        <end position="339"/>
    </location>
</feature>